<reference evidence="3" key="1">
    <citation type="journal article" date="2020" name="Nat. Commun.">
        <title>Genome assembly of wild tea tree DASZ reveals pedigree and selection history of tea varieties.</title>
        <authorList>
            <person name="Zhang W."/>
            <person name="Zhang Y."/>
            <person name="Qiu H."/>
            <person name="Guo Y."/>
            <person name="Wan H."/>
            <person name="Zhang X."/>
            <person name="Scossa F."/>
            <person name="Alseekh S."/>
            <person name="Zhang Q."/>
            <person name="Wang P."/>
            <person name="Xu L."/>
            <person name="Schmidt M.H."/>
            <person name="Jia X."/>
            <person name="Li D."/>
            <person name="Zhu A."/>
            <person name="Guo F."/>
            <person name="Chen W."/>
            <person name="Ni D."/>
            <person name="Usadel B."/>
            <person name="Fernie A.R."/>
            <person name="Wen W."/>
        </authorList>
    </citation>
    <scope>NUCLEOTIDE SEQUENCE [LARGE SCALE GENOMIC DNA]</scope>
    <source>
        <strain evidence="3">cv. G240</strain>
    </source>
</reference>
<feature type="region of interest" description="Disordered" evidence="1">
    <location>
        <begin position="40"/>
        <end position="72"/>
    </location>
</feature>
<reference evidence="2 3" key="2">
    <citation type="submission" date="2020-07" db="EMBL/GenBank/DDBJ databases">
        <title>Genome assembly of wild tea tree DASZ reveals pedigree and selection history of tea varieties.</title>
        <authorList>
            <person name="Zhang W."/>
        </authorList>
    </citation>
    <scope>NUCLEOTIDE SEQUENCE [LARGE SCALE GENOMIC DNA]</scope>
    <source>
        <strain evidence="3">cv. G240</strain>
        <tissue evidence="2">Leaf</tissue>
    </source>
</reference>
<dbReference type="AlphaFoldDB" id="A0A7J7HW02"/>
<dbReference type="EMBL" id="JACBKZ010000002">
    <property type="protein sequence ID" value="KAF5956254.1"/>
    <property type="molecule type" value="Genomic_DNA"/>
</dbReference>
<protein>
    <submittedName>
        <fullName evidence="2">Uncharacterized protein</fullName>
    </submittedName>
</protein>
<accession>A0A7J7HW02</accession>
<gene>
    <name evidence="2" type="ORF">HYC85_003479</name>
</gene>
<keyword evidence="3" id="KW-1185">Reference proteome</keyword>
<evidence type="ECO:0000256" key="1">
    <source>
        <dbReference type="SAM" id="MobiDB-lite"/>
    </source>
</evidence>
<sequence>MVDNDDDKPTTKSTNRWPEIVIVVTSIGIVRFTSQIAMISGNPGSSPLSAKDERSVSPNASKDAGIGHSKDIADQLGPLGSCGDHHLYPSNIYAPQAQAIYYKVSYIDKILI</sequence>
<proteinExistence type="predicted"/>
<evidence type="ECO:0000313" key="3">
    <source>
        <dbReference type="Proteomes" id="UP000593564"/>
    </source>
</evidence>
<comment type="caution">
    <text evidence="2">The sequence shown here is derived from an EMBL/GenBank/DDBJ whole genome shotgun (WGS) entry which is preliminary data.</text>
</comment>
<organism evidence="2 3">
    <name type="scientific">Camellia sinensis</name>
    <name type="common">Tea plant</name>
    <name type="synonym">Thea sinensis</name>
    <dbReference type="NCBI Taxonomy" id="4442"/>
    <lineage>
        <taxon>Eukaryota</taxon>
        <taxon>Viridiplantae</taxon>
        <taxon>Streptophyta</taxon>
        <taxon>Embryophyta</taxon>
        <taxon>Tracheophyta</taxon>
        <taxon>Spermatophyta</taxon>
        <taxon>Magnoliopsida</taxon>
        <taxon>eudicotyledons</taxon>
        <taxon>Gunneridae</taxon>
        <taxon>Pentapetalae</taxon>
        <taxon>asterids</taxon>
        <taxon>Ericales</taxon>
        <taxon>Theaceae</taxon>
        <taxon>Camellia</taxon>
    </lineage>
</organism>
<evidence type="ECO:0000313" key="2">
    <source>
        <dbReference type="EMBL" id="KAF5956254.1"/>
    </source>
</evidence>
<name>A0A7J7HW02_CAMSI</name>
<dbReference type="Proteomes" id="UP000593564">
    <property type="component" value="Unassembled WGS sequence"/>
</dbReference>